<keyword evidence="2" id="KW-1185">Reference proteome</keyword>
<comment type="caution">
    <text evidence="1">The sequence shown here is derived from an EMBL/GenBank/DDBJ whole genome shotgun (WGS) entry which is preliminary data.</text>
</comment>
<reference evidence="1" key="1">
    <citation type="submission" date="2022-06" db="EMBL/GenBank/DDBJ databases">
        <authorList>
            <person name="Lu C.-H."/>
        </authorList>
    </citation>
    <scope>NUCLEOTIDE SEQUENCE</scope>
    <source>
        <strain evidence="1">21MJYT02-11</strain>
    </source>
</reference>
<dbReference type="InterPro" id="IPR021519">
    <property type="entry name" value="DUF3182"/>
</dbReference>
<dbReference type="Proteomes" id="UP001162811">
    <property type="component" value="Unassembled WGS sequence"/>
</dbReference>
<name>A0ABT1AL01_9RALS</name>
<organism evidence="1 2">
    <name type="scientific">Ralstonia soli</name>
    <dbReference type="NCBI Taxonomy" id="2953896"/>
    <lineage>
        <taxon>Bacteria</taxon>
        <taxon>Pseudomonadati</taxon>
        <taxon>Pseudomonadota</taxon>
        <taxon>Betaproteobacteria</taxon>
        <taxon>Burkholderiales</taxon>
        <taxon>Burkholderiaceae</taxon>
        <taxon>Ralstonia</taxon>
    </lineage>
</organism>
<sequence length="384" mass="40291">MEPSNALASASMAVPVIVLYRSGRIAAPRGHEIDTLRELARQIAALKGTQFAGEIDESCAPPTHCYLIADDTLTLVEAGKLGVGSAHDLYGGVVPCAVAATKLIAHGLLVGGKSSPPGWSDQFSARTASLVLPGYSVFSRADARRAAHLLLDGGRVRIKRADGTGGAGQELVASREQLEVVLDALDDQVLRAAGIVVERHLSTVETISVGQVLFGDIVASYHGVQHLTVNNHGHEVYGGTDLTVVRGGFDSLMNLELSDGAREAIAKARAFDAAVQSNYAGFFASRRNYDVARGLDDAGVQHCGVLEQSWRVGGATGAEIGALRIFSAEPEAQVVHASTRELYGHGVQVPEGARLVYRGVDARVGEITKFYTAESGSIPGGNCA</sequence>
<gene>
    <name evidence="1" type="ORF">NG900_12960</name>
</gene>
<evidence type="ECO:0000313" key="2">
    <source>
        <dbReference type="Proteomes" id="UP001162811"/>
    </source>
</evidence>
<dbReference type="EMBL" id="JAMXHT010000004">
    <property type="protein sequence ID" value="MCO5399105.1"/>
    <property type="molecule type" value="Genomic_DNA"/>
</dbReference>
<accession>A0ABT1AL01</accession>
<dbReference type="RefSeq" id="WP_252680794.1">
    <property type="nucleotide sequence ID" value="NZ_JAMXHT010000004.1"/>
</dbReference>
<protein>
    <submittedName>
        <fullName evidence="1">DUF3182 family protein</fullName>
    </submittedName>
</protein>
<reference evidence="1" key="2">
    <citation type="journal article" date="2023" name="Front. Microbiol.">
        <title>Ralstonia chuxiongensis sp. nov., Ralstonia mojiangensis sp. nov., and Ralstonia soli sp. nov., isolated from tobacco fields, are three novel species in the family Burkholderiaceae.</title>
        <authorList>
            <person name="Lu C.H."/>
            <person name="Zhang Y.Y."/>
            <person name="Jiang N."/>
            <person name="Chen W."/>
            <person name="Shao X."/>
            <person name="Zhao Z.M."/>
            <person name="Lu W.L."/>
            <person name="Hu X."/>
            <person name="Xi Y.X."/>
            <person name="Zou S.Y."/>
            <person name="Wei Q.J."/>
            <person name="Lin Z.L."/>
            <person name="Gong L."/>
            <person name="Gai X.T."/>
            <person name="Zhang L.Q."/>
            <person name="Li J.Y."/>
            <person name="Jin Y."/>
            <person name="Xia Z.Y."/>
        </authorList>
    </citation>
    <scope>NUCLEOTIDE SEQUENCE</scope>
    <source>
        <strain evidence="1">21MJYT02-11</strain>
    </source>
</reference>
<dbReference type="SUPFAM" id="SSF56059">
    <property type="entry name" value="Glutathione synthetase ATP-binding domain-like"/>
    <property type="match status" value="1"/>
</dbReference>
<dbReference type="Pfam" id="PF11379">
    <property type="entry name" value="DUF3182"/>
    <property type="match status" value="1"/>
</dbReference>
<evidence type="ECO:0000313" key="1">
    <source>
        <dbReference type="EMBL" id="MCO5399105.1"/>
    </source>
</evidence>
<proteinExistence type="predicted"/>